<organism evidence="3 4">
    <name type="scientific">Halalkaliarchaeum desulfuricum</name>
    <dbReference type="NCBI Taxonomy" id="2055893"/>
    <lineage>
        <taxon>Archaea</taxon>
        <taxon>Methanobacteriati</taxon>
        <taxon>Methanobacteriota</taxon>
        <taxon>Stenosarchaea group</taxon>
        <taxon>Halobacteria</taxon>
        <taxon>Halobacteriales</taxon>
        <taxon>Haloferacaceae</taxon>
        <taxon>Halalkaliarchaeum</taxon>
    </lineage>
</organism>
<name>A0A343TK69_9EURY</name>
<dbReference type="Proteomes" id="UP000263012">
    <property type="component" value="Chromosome"/>
</dbReference>
<dbReference type="GO" id="GO:0004497">
    <property type="term" value="F:monooxygenase activity"/>
    <property type="evidence" value="ECO:0007669"/>
    <property type="project" value="UniProtKB-KW"/>
</dbReference>
<dbReference type="PANTHER" id="PTHR43422:SF3">
    <property type="entry name" value="THIAMINE THIAZOLE SYNTHASE"/>
    <property type="match status" value="1"/>
</dbReference>
<evidence type="ECO:0000313" key="4">
    <source>
        <dbReference type="Proteomes" id="UP000263012"/>
    </source>
</evidence>
<dbReference type="PANTHER" id="PTHR43422">
    <property type="entry name" value="THIAMINE THIAZOLE SYNTHASE"/>
    <property type="match status" value="1"/>
</dbReference>
<dbReference type="InterPro" id="IPR036188">
    <property type="entry name" value="FAD/NAD-bd_sf"/>
</dbReference>
<protein>
    <submittedName>
        <fullName evidence="3">Monooxygenase FAD-binding protein</fullName>
    </submittedName>
</protein>
<dbReference type="InterPro" id="IPR002938">
    <property type="entry name" value="FAD-bd"/>
</dbReference>
<proteinExistence type="predicted"/>
<evidence type="ECO:0000256" key="1">
    <source>
        <dbReference type="SAM" id="MobiDB-lite"/>
    </source>
</evidence>
<gene>
    <name evidence="3" type="ORF">AArcSl_1865</name>
</gene>
<keyword evidence="3" id="KW-0560">Oxidoreductase</keyword>
<dbReference type="Gene3D" id="3.50.50.60">
    <property type="entry name" value="FAD/NAD(P)-binding domain"/>
    <property type="match status" value="1"/>
</dbReference>
<keyword evidence="4" id="KW-1185">Reference proteome</keyword>
<accession>A0A343TK69</accession>
<dbReference type="RefSeq" id="WP_119818164.1">
    <property type="nucleotide sequence ID" value="NZ_CP025066.1"/>
</dbReference>
<dbReference type="AlphaFoldDB" id="A0A343TK69"/>
<dbReference type="SUPFAM" id="SSF51905">
    <property type="entry name" value="FAD/NAD(P)-binding domain"/>
    <property type="match status" value="1"/>
</dbReference>
<feature type="domain" description="FAD-binding" evidence="2">
    <location>
        <begin position="21"/>
        <end position="357"/>
    </location>
</feature>
<dbReference type="Pfam" id="PF01494">
    <property type="entry name" value="FAD_binding_3"/>
    <property type="match status" value="1"/>
</dbReference>
<feature type="region of interest" description="Disordered" evidence="1">
    <location>
        <begin position="447"/>
        <end position="473"/>
    </location>
</feature>
<dbReference type="GO" id="GO:0071949">
    <property type="term" value="F:FAD binding"/>
    <property type="evidence" value="ECO:0007669"/>
    <property type="project" value="InterPro"/>
</dbReference>
<dbReference type="GeneID" id="37878220"/>
<sequence>MTLSHTRRYDPARVSERDGHAVVIGASVAGLLAGRVLSDGFASVTIIDKDSLPDEPVARKGVPQSDHAHLLMEAGRATIEDLFPGYCEDLIAAGALLLDGASDVNHYLEGDFMADGTERVPMYAASRPLFEQQIRRRVRDLSGVRLRAECSFVDYLSDDAGDIKGVTVSEGGTEDDIHADLVVDATGRTSRTPNWLTAHGYDAPDVEEVTVDTAYSTGWFERPPDRRWSIAMLPDAPRKRGWVAIPIENDEWIVGLSGIHGVRPPTEPEAFEEYIANCPTSVGRWFVETYEFADREIEPYPFPSNVRRYYERLDDFPDGLVVVGDAITSFNPIYGQGMSVAALESLVLHSCLADGYRSAIATEFFERASPILDVAWQMAIGTDFAFEETTGSKPTGLSVFNRYMSRLVRKAHSDGRLRTAFYRVMMMEQPPTSLFRPSIARRVLSPRTRTTGASVDPAALMASGKTTPAPGDD</sequence>
<evidence type="ECO:0000259" key="2">
    <source>
        <dbReference type="Pfam" id="PF01494"/>
    </source>
</evidence>
<dbReference type="EMBL" id="CP025066">
    <property type="protein sequence ID" value="AUX09491.1"/>
    <property type="molecule type" value="Genomic_DNA"/>
</dbReference>
<reference evidence="4" key="1">
    <citation type="submission" date="2017-11" db="EMBL/GenBank/DDBJ databases">
        <title>Phenotypic and genomic properties of facultatively anaerobic sulfur-reducing natronoarchaea from hypersaline soda lakes.</title>
        <authorList>
            <person name="Sorokin D.Y."/>
            <person name="Kublanov I.V."/>
            <person name="Roman P."/>
            <person name="Sinninghe Damste J.S."/>
            <person name="Golyshin P.N."/>
            <person name="Rojo D."/>
            <person name="Ciordia S."/>
            <person name="Mena M.D.C."/>
            <person name="Ferrer M."/>
            <person name="Messina E."/>
            <person name="Smedile F."/>
            <person name="La Spada G."/>
            <person name="La Cono V."/>
            <person name="Yakimov M.M."/>
        </authorList>
    </citation>
    <scope>NUCLEOTIDE SEQUENCE [LARGE SCALE GENOMIC DNA]</scope>
    <source>
        <strain evidence="4">AArc-Sl</strain>
    </source>
</reference>
<keyword evidence="3" id="KW-0503">Monooxygenase</keyword>
<evidence type="ECO:0000313" key="3">
    <source>
        <dbReference type="EMBL" id="AUX09491.1"/>
    </source>
</evidence>
<dbReference type="KEGG" id="hdf:AArcSl_1865"/>
<dbReference type="OrthoDB" id="202449at2157"/>